<gene>
    <name evidence="1" type="ORF">METBISCDRAFT_21153</name>
</gene>
<name>A0A4P9ZL31_9ASCO</name>
<sequence length="563" mass="63756">MSIEQTCHDIIDQTEHEARLNELGTFLRDEKVRSMECVRKAIPAVLGSIGIYPIEVLRVLVNYTANNDANRLYMLSDQKEVCLFWEYSTRMSVKGAISEMANKLMVLITQFVRAEDTKRDIFLKDLNRKGIIDWVWRYYETCTRVELDCIDDAIEVLAAFAKKFPESTSQEHVQNVIIGLEAALNLAHDESTEDILLSHTLFLIHVTSVDDSTLTVPTDRLLSCIEKISSELSNCTELRRNLFTSCGSVFSFPSYNNFSNIDSSVSFILNAENPYAVTAACISLGNCVADKESQARVISKIENTVPLVEVAQLILHCPFADVIQLQAFHFFNNCMNEELARDVLQEKNVSAVFRNTKIMVDNYNYYKNIGAIYFKFLSKLVTLAYLLNSDCDITLFDSTWGYLNNLEDYCEAQMLLLQAICIRKGMAVEISSKTKPLIERLLLIKGDTLDATELLTRIKTLAIIFQTFDKYALEAIFSETELKENFMKDLLRFFSSVLLILCDAVVPSRAEHAARAAIANNAKFVAAAAMKFFDTIESSYTDEVAEAREVCARVLREPQTPFV</sequence>
<organism evidence="1 2">
    <name type="scientific">Metschnikowia bicuspidata</name>
    <dbReference type="NCBI Taxonomy" id="27322"/>
    <lineage>
        <taxon>Eukaryota</taxon>
        <taxon>Fungi</taxon>
        <taxon>Dikarya</taxon>
        <taxon>Ascomycota</taxon>
        <taxon>Saccharomycotina</taxon>
        <taxon>Pichiomycetes</taxon>
        <taxon>Metschnikowiaceae</taxon>
        <taxon>Metschnikowia</taxon>
    </lineage>
</organism>
<dbReference type="OrthoDB" id="4095311at2759"/>
<evidence type="ECO:0000313" key="2">
    <source>
        <dbReference type="Proteomes" id="UP000268321"/>
    </source>
</evidence>
<keyword evidence="2" id="KW-1185">Reference proteome</keyword>
<evidence type="ECO:0000313" key="1">
    <source>
        <dbReference type="EMBL" id="RKP32890.1"/>
    </source>
</evidence>
<dbReference type="EMBL" id="ML004429">
    <property type="protein sequence ID" value="RKP32890.1"/>
    <property type="molecule type" value="Genomic_DNA"/>
</dbReference>
<protein>
    <recommendedName>
        <fullName evidence="3">ARM repeat-containing protein</fullName>
    </recommendedName>
</protein>
<accession>A0A4P9ZL31</accession>
<dbReference type="AlphaFoldDB" id="A0A4P9ZL31"/>
<dbReference type="Proteomes" id="UP000268321">
    <property type="component" value="Unassembled WGS sequence"/>
</dbReference>
<proteinExistence type="predicted"/>
<reference evidence="2" key="1">
    <citation type="journal article" date="2018" name="Nat. Microbiol.">
        <title>Leveraging single-cell genomics to expand the fungal tree of life.</title>
        <authorList>
            <person name="Ahrendt S.R."/>
            <person name="Quandt C.A."/>
            <person name="Ciobanu D."/>
            <person name="Clum A."/>
            <person name="Salamov A."/>
            <person name="Andreopoulos B."/>
            <person name="Cheng J.F."/>
            <person name="Woyke T."/>
            <person name="Pelin A."/>
            <person name="Henrissat B."/>
            <person name="Reynolds N.K."/>
            <person name="Benny G.L."/>
            <person name="Smith M.E."/>
            <person name="James T.Y."/>
            <person name="Grigoriev I.V."/>
        </authorList>
    </citation>
    <scope>NUCLEOTIDE SEQUENCE [LARGE SCALE GENOMIC DNA]</scope>
    <source>
        <strain evidence="2">Baker2002</strain>
    </source>
</reference>
<evidence type="ECO:0008006" key="3">
    <source>
        <dbReference type="Google" id="ProtNLM"/>
    </source>
</evidence>